<dbReference type="EMBL" id="APCN01004380">
    <property type="status" value="NOT_ANNOTATED_CDS"/>
    <property type="molecule type" value="Genomic_DNA"/>
</dbReference>
<evidence type="ECO:0000313" key="2">
    <source>
        <dbReference type="EnsemblMetazoa" id="AARA002372-PA"/>
    </source>
</evidence>
<protein>
    <submittedName>
        <fullName evidence="2">Uncharacterized protein</fullName>
    </submittedName>
</protein>
<dbReference type="EnsemblMetazoa" id="AARA002372-RA">
    <property type="protein sequence ID" value="AARA002372-PA"/>
    <property type="gene ID" value="AARA002372"/>
</dbReference>
<evidence type="ECO:0000313" key="3">
    <source>
        <dbReference type="Proteomes" id="UP000075840"/>
    </source>
</evidence>
<feature type="region of interest" description="Disordered" evidence="1">
    <location>
        <begin position="145"/>
        <end position="180"/>
    </location>
</feature>
<dbReference type="VEuPathDB" id="VectorBase:AARA002372"/>
<dbReference type="AlphaFoldDB" id="A0A182HM86"/>
<reference evidence="2" key="1">
    <citation type="submission" date="2022-08" db="UniProtKB">
        <authorList>
            <consortium name="EnsemblMetazoa"/>
        </authorList>
    </citation>
    <scope>IDENTIFICATION</scope>
    <source>
        <strain evidence="2">Dongola</strain>
    </source>
</reference>
<keyword evidence="3" id="KW-1185">Reference proteome</keyword>
<proteinExistence type="predicted"/>
<sequence>MASEWRYRGFSAGPLVLTVLCWWVTFQWRLCLAVPEPFFHQPGYYYASNSLIRPAANSYGYYEQPSAFSSPAAAESQNVAVYSGHPNYYGVPGYEDRRSVGSRRNSWNDPYLQWKWNNYYNRYYYPTASGAAEWKDRHDGVQYYNSKRRQDSPQPVESTPEPTTTRRPRKKKLFVPNVWG</sequence>
<evidence type="ECO:0000256" key="1">
    <source>
        <dbReference type="SAM" id="MobiDB-lite"/>
    </source>
</evidence>
<organism evidence="2 3">
    <name type="scientific">Anopheles arabiensis</name>
    <name type="common">Mosquito</name>
    <dbReference type="NCBI Taxonomy" id="7173"/>
    <lineage>
        <taxon>Eukaryota</taxon>
        <taxon>Metazoa</taxon>
        <taxon>Ecdysozoa</taxon>
        <taxon>Arthropoda</taxon>
        <taxon>Hexapoda</taxon>
        <taxon>Insecta</taxon>
        <taxon>Pterygota</taxon>
        <taxon>Neoptera</taxon>
        <taxon>Endopterygota</taxon>
        <taxon>Diptera</taxon>
        <taxon>Nematocera</taxon>
        <taxon>Culicoidea</taxon>
        <taxon>Culicidae</taxon>
        <taxon>Anophelinae</taxon>
        <taxon>Anopheles</taxon>
    </lineage>
</organism>
<accession>A0A182HM86</accession>
<name>A0A182HM86_ANOAR</name>
<dbReference type="VEuPathDB" id="VectorBase:AARA21_010661"/>
<dbReference type="Proteomes" id="UP000075840">
    <property type="component" value="Unassembled WGS sequence"/>
</dbReference>